<evidence type="ECO:0000313" key="5">
    <source>
        <dbReference type="EMBL" id="TWU55835.1"/>
    </source>
</evidence>
<dbReference type="Gene3D" id="2.40.50.100">
    <property type="match status" value="1"/>
</dbReference>
<reference evidence="5 6" key="1">
    <citation type="submission" date="2019-02" db="EMBL/GenBank/DDBJ databases">
        <title>Deep-cultivation of Planctomycetes and their phenomic and genomic characterization uncovers novel biology.</title>
        <authorList>
            <person name="Wiegand S."/>
            <person name="Jogler M."/>
            <person name="Boedeker C."/>
            <person name="Pinto D."/>
            <person name="Vollmers J."/>
            <person name="Rivas-Marin E."/>
            <person name="Kohn T."/>
            <person name="Peeters S.H."/>
            <person name="Heuer A."/>
            <person name="Rast P."/>
            <person name="Oberbeckmann S."/>
            <person name="Bunk B."/>
            <person name="Jeske O."/>
            <person name="Meyerdierks A."/>
            <person name="Storesund J.E."/>
            <person name="Kallscheuer N."/>
            <person name="Luecker S."/>
            <person name="Lage O.M."/>
            <person name="Pohl T."/>
            <person name="Merkel B.J."/>
            <person name="Hornburger P."/>
            <person name="Mueller R.-W."/>
            <person name="Bruemmer F."/>
            <person name="Labrenz M."/>
            <person name="Spormann A.M."/>
            <person name="Op Den Camp H."/>
            <person name="Overmann J."/>
            <person name="Amann R."/>
            <person name="Jetten M.S.M."/>
            <person name="Mascher T."/>
            <person name="Medema M.H."/>
            <person name="Devos D.P."/>
            <person name="Kaster A.-K."/>
            <person name="Ovreas L."/>
            <person name="Rohde M."/>
            <person name="Galperin M.Y."/>
            <person name="Jogler C."/>
        </authorList>
    </citation>
    <scope>NUCLEOTIDE SEQUENCE [LARGE SCALE GENOMIC DNA]</scope>
    <source>
        <strain evidence="5 6">Poly59</strain>
    </source>
</reference>
<dbReference type="Gene3D" id="2.40.30.170">
    <property type="match status" value="1"/>
</dbReference>
<dbReference type="Gene3D" id="2.40.420.20">
    <property type="match status" value="1"/>
</dbReference>
<dbReference type="GO" id="GO:0015562">
    <property type="term" value="F:efflux transmembrane transporter activity"/>
    <property type="evidence" value="ECO:0007669"/>
    <property type="project" value="TreeGrafter"/>
</dbReference>
<dbReference type="Pfam" id="PF25967">
    <property type="entry name" value="RND-MFP_C"/>
    <property type="match status" value="1"/>
</dbReference>
<keyword evidence="1" id="KW-0175">Coiled coil</keyword>
<dbReference type="OrthoDB" id="234983at2"/>
<feature type="region of interest" description="Disordered" evidence="2">
    <location>
        <begin position="1"/>
        <end position="25"/>
    </location>
</feature>
<dbReference type="PANTHER" id="PTHR30469">
    <property type="entry name" value="MULTIDRUG RESISTANCE PROTEIN MDTA"/>
    <property type="match status" value="1"/>
</dbReference>
<dbReference type="EMBL" id="SJPX01000002">
    <property type="protein sequence ID" value="TWU55835.1"/>
    <property type="molecule type" value="Genomic_DNA"/>
</dbReference>
<keyword evidence="6" id="KW-1185">Reference proteome</keyword>
<feature type="domain" description="Multidrug resistance protein MdtA-like C-terminal permuted SH3" evidence="4">
    <location>
        <begin position="442"/>
        <end position="499"/>
    </location>
</feature>
<evidence type="ECO:0000256" key="2">
    <source>
        <dbReference type="SAM" id="MobiDB-lite"/>
    </source>
</evidence>
<feature type="transmembrane region" description="Helical" evidence="3">
    <location>
        <begin position="35"/>
        <end position="58"/>
    </location>
</feature>
<dbReference type="AlphaFoldDB" id="A0A5C6F3U7"/>
<evidence type="ECO:0000259" key="4">
    <source>
        <dbReference type="Pfam" id="PF25967"/>
    </source>
</evidence>
<comment type="caution">
    <text evidence="5">The sequence shown here is derived from an EMBL/GenBank/DDBJ whole genome shotgun (WGS) entry which is preliminary data.</text>
</comment>
<gene>
    <name evidence="5" type="primary">mdtA_3</name>
    <name evidence="5" type="ORF">Poly59_21380</name>
</gene>
<protein>
    <submittedName>
        <fullName evidence="5">Multidrug resistance protein MdtA</fullName>
    </submittedName>
</protein>
<dbReference type="GO" id="GO:1990281">
    <property type="term" value="C:efflux pump complex"/>
    <property type="evidence" value="ECO:0007669"/>
    <property type="project" value="TreeGrafter"/>
</dbReference>
<keyword evidence="3" id="KW-0472">Membrane</keyword>
<sequence>MAKPPIDLSRLALDRSPHGETTTPNRRRKRWFTRYVLPLGIFAGFVALLGAAAGRQWLPSTSVTVVPVIVKRSEIQQAGTTLFQAPGWIEPRPTAISVAALAPGVIEELLVVEGQQIEKGEAIARLISIDAELIVEQAKNTLAIRDGEVNRAIAELDAAKIRVENPVHLQVQLADAESTLAKAMTELSKLPFLITAAQANAEFARGSMEGKRSAKGAISGRIIARSESEHATADADLKELLSRQPNLQREIDALTNKVNAIKQQIKLLVEETRQVEEAKAKLQSAEAMRDEAKLQVRQTELTLDRNVVRAPISGRVLRLIAAPGTRVMGLDSTAGQSSSTVIEMYDPHRLQVRADVRLEDVPMVTHGQSVEIETASTKGVIQGRVLQMTSTANIQKNTLEVKVELIAPPETVSPEMLVAASFLAPVTDSPGKGPNETERMFVPNQLVQSADSGTFVWIVDAANVAQRRAVDTGNLSDDGLIEIRSGLQATDKLIASNADGLKPGSPVVVTGDHQTLGIN</sequence>
<evidence type="ECO:0000313" key="6">
    <source>
        <dbReference type="Proteomes" id="UP000317977"/>
    </source>
</evidence>
<keyword evidence="3" id="KW-1133">Transmembrane helix</keyword>
<organism evidence="5 6">
    <name type="scientific">Rubripirellula reticaptiva</name>
    <dbReference type="NCBI Taxonomy" id="2528013"/>
    <lineage>
        <taxon>Bacteria</taxon>
        <taxon>Pseudomonadati</taxon>
        <taxon>Planctomycetota</taxon>
        <taxon>Planctomycetia</taxon>
        <taxon>Pirellulales</taxon>
        <taxon>Pirellulaceae</taxon>
        <taxon>Rubripirellula</taxon>
    </lineage>
</organism>
<dbReference type="RefSeq" id="WP_146533957.1">
    <property type="nucleotide sequence ID" value="NZ_SJPX01000002.1"/>
</dbReference>
<evidence type="ECO:0000256" key="1">
    <source>
        <dbReference type="SAM" id="Coils"/>
    </source>
</evidence>
<feature type="coiled-coil region" evidence="1">
    <location>
        <begin position="223"/>
        <end position="302"/>
    </location>
</feature>
<dbReference type="SUPFAM" id="SSF111369">
    <property type="entry name" value="HlyD-like secretion proteins"/>
    <property type="match status" value="1"/>
</dbReference>
<name>A0A5C6F3U7_9BACT</name>
<dbReference type="InterPro" id="IPR058627">
    <property type="entry name" value="MdtA-like_C"/>
</dbReference>
<accession>A0A5C6F3U7</accession>
<dbReference type="PANTHER" id="PTHR30469:SF15">
    <property type="entry name" value="HLYD FAMILY OF SECRETION PROTEINS"/>
    <property type="match status" value="1"/>
</dbReference>
<evidence type="ECO:0000256" key="3">
    <source>
        <dbReference type="SAM" id="Phobius"/>
    </source>
</evidence>
<dbReference type="Proteomes" id="UP000317977">
    <property type="component" value="Unassembled WGS sequence"/>
</dbReference>
<keyword evidence="3" id="KW-0812">Transmembrane</keyword>
<proteinExistence type="predicted"/>